<dbReference type="Proteomes" id="UP001501116">
    <property type="component" value="Unassembled WGS sequence"/>
</dbReference>
<reference evidence="1 2" key="1">
    <citation type="journal article" date="2019" name="Int. J. Syst. Evol. Microbiol.">
        <title>The Global Catalogue of Microorganisms (GCM) 10K type strain sequencing project: providing services to taxonomists for standard genome sequencing and annotation.</title>
        <authorList>
            <consortium name="The Broad Institute Genomics Platform"/>
            <consortium name="The Broad Institute Genome Sequencing Center for Infectious Disease"/>
            <person name="Wu L."/>
            <person name="Ma J."/>
        </authorList>
    </citation>
    <scope>NUCLEOTIDE SEQUENCE [LARGE SCALE GENOMIC DNA]</scope>
    <source>
        <strain evidence="1 2">JCM 14545</strain>
    </source>
</reference>
<evidence type="ECO:0000313" key="2">
    <source>
        <dbReference type="Proteomes" id="UP001501116"/>
    </source>
</evidence>
<organism evidence="1 2">
    <name type="scientific">Amycolatopsis minnesotensis</name>
    <dbReference type="NCBI Taxonomy" id="337894"/>
    <lineage>
        <taxon>Bacteria</taxon>
        <taxon>Bacillati</taxon>
        <taxon>Actinomycetota</taxon>
        <taxon>Actinomycetes</taxon>
        <taxon>Pseudonocardiales</taxon>
        <taxon>Pseudonocardiaceae</taxon>
        <taxon>Amycolatopsis</taxon>
    </lineage>
</organism>
<proteinExistence type="predicted"/>
<sequence>MFPELAGMTRVRPATMVKANFEQRVAALEERVWLLTGKVAEVREDLSGFRGEVQAGFAAQA</sequence>
<name>A0ABN2SBU7_9PSEU</name>
<gene>
    <name evidence="1" type="ORF">GCM10009754_71210</name>
</gene>
<keyword evidence="2" id="KW-1185">Reference proteome</keyword>
<accession>A0ABN2SBU7</accession>
<dbReference type="EMBL" id="BAAANN010000039">
    <property type="protein sequence ID" value="GAA1983791.1"/>
    <property type="molecule type" value="Genomic_DNA"/>
</dbReference>
<comment type="caution">
    <text evidence="1">The sequence shown here is derived from an EMBL/GenBank/DDBJ whole genome shotgun (WGS) entry which is preliminary data.</text>
</comment>
<evidence type="ECO:0000313" key="1">
    <source>
        <dbReference type="EMBL" id="GAA1983791.1"/>
    </source>
</evidence>
<protein>
    <submittedName>
        <fullName evidence="1">Uncharacterized protein</fullName>
    </submittedName>
</protein>